<reference evidence="9 10" key="1">
    <citation type="submission" date="2019-09" db="EMBL/GenBank/DDBJ databases">
        <title>Genomes of family Cryomorphaceae.</title>
        <authorList>
            <person name="Bowman J.P."/>
        </authorList>
    </citation>
    <scope>NUCLEOTIDE SEQUENCE [LARGE SCALE GENOMIC DNA]</scope>
    <source>
        <strain evidence="9 10">LMG 25704</strain>
    </source>
</reference>
<comment type="caution">
    <text evidence="9">The sequence shown here is derived from an EMBL/GenBank/DDBJ whole genome shotgun (WGS) entry which is preliminary data.</text>
</comment>
<evidence type="ECO:0000256" key="7">
    <source>
        <dbReference type="ARBA" id="ARBA00023136"/>
    </source>
</evidence>
<evidence type="ECO:0000256" key="5">
    <source>
        <dbReference type="ARBA" id="ARBA00022692"/>
    </source>
</evidence>
<accession>A0A6N6RJZ0</accession>
<dbReference type="PANTHER" id="PTHR30269">
    <property type="entry name" value="TRANSMEMBRANE PROTEIN YFCA"/>
    <property type="match status" value="1"/>
</dbReference>
<keyword evidence="6 8" id="KW-1133">Transmembrane helix</keyword>
<evidence type="ECO:0000256" key="4">
    <source>
        <dbReference type="ARBA" id="ARBA00022475"/>
    </source>
</evidence>
<dbReference type="EMBL" id="WBVO01000001">
    <property type="protein sequence ID" value="KAB2814181.1"/>
    <property type="molecule type" value="Genomic_DNA"/>
</dbReference>
<evidence type="ECO:0000256" key="6">
    <source>
        <dbReference type="ARBA" id="ARBA00022989"/>
    </source>
</evidence>
<feature type="transmembrane region" description="Helical" evidence="8">
    <location>
        <begin position="71"/>
        <end position="90"/>
    </location>
</feature>
<comment type="similarity">
    <text evidence="2 8">Belongs to the 4-toluene sulfonate uptake permease (TSUP) (TC 2.A.102) family.</text>
</comment>
<protein>
    <recommendedName>
        <fullName evidence="8">Probable membrane transporter protein</fullName>
    </recommendedName>
</protein>
<dbReference type="InterPro" id="IPR002781">
    <property type="entry name" value="TM_pro_TauE-like"/>
</dbReference>
<evidence type="ECO:0000256" key="8">
    <source>
        <dbReference type="RuleBase" id="RU363041"/>
    </source>
</evidence>
<evidence type="ECO:0000256" key="2">
    <source>
        <dbReference type="ARBA" id="ARBA00009142"/>
    </source>
</evidence>
<dbReference type="RefSeq" id="WP_151665762.1">
    <property type="nucleotide sequence ID" value="NZ_WBVO01000001.1"/>
</dbReference>
<dbReference type="OrthoDB" id="8480055at2"/>
<organism evidence="9 10">
    <name type="scientific">Phaeocystidibacter luteus</name>
    <dbReference type="NCBI Taxonomy" id="911197"/>
    <lineage>
        <taxon>Bacteria</taxon>
        <taxon>Pseudomonadati</taxon>
        <taxon>Bacteroidota</taxon>
        <taxon>Flavobacteriia</taxon>
        <taxon>Flavobacteriales</taxon>
        <taxon>Phaeocystidibacteraceae</taxon>
        <taxon>Phaeocystidibacter</taxon>
    </lineage>
</organism>
<name>A0A6N6RJZ0_9FLAO</name>
<dbReference type="Pfam" id="PF01925">
    <property type="entry name" value="TauE"/>
    <property type="match status" value="1"/>
</dbReference>
<keyword evidence="4 8" id="KW-1003">Cell membrane</keyword>
<sequence length="259" mass="27781">MSTPELILVCVVAFGASWLTLISGFGLGTLLLPAFILFFDPIEAVMMTAIVHLLNNIFKFSLLFKSINGKVLLWFGVPGIAGALLGSNLATSLDESIAYTSKFGGSYSEVTWFSVAVGILMILFALQELLFGRFSFKTKPAVLLPGGVVSGFFGGLTGHQGALRSMFLLKSGLTSLGYVATGTAIALLIDLTRIPVYLSSMDTAVLTNVWQELTFATLSAFIGAYIGKRMMKKVTFRAVQWVVGILMILIGLALIFGLI</sequence>
<gene>
    <name evidence="9" type="ORF">F8C67_00180</name>
</gene>
<dbReference type="GO" id="GO:0005886">
    <property type="term" value="C:plasma membrane"/>
    <property type="evidence" value="ECO:0007669"/>
    <property type="project" value="UniProtKB-SubCell"/>
</dbReference>
<feature type="transmembrane region" description="Helical" evidence="8">
    <location>
        <begin position="7"/>
        <end position="38"/>
    </location>
</feature>
<keyword evidence="10" id="KW-1185">Reference proteome</keyword>
<evidence type="ECO:0000313" key="10">
    <source>
        <dbReference type="Proteomes" id="UP000468650"/>
    </source>
</evidence>
<evidence type="ECO:0000313" key="9">
    <source>
        <dbReference type="EMBL" id="KAB2814181.1"/>
    </source>
</evidence>
<feature type="transmembrane region" description="Helical" evidence="8">
    <location>
        <begin position="44"/>
        <end position="64"/>
    </location>
</feature>
<keyword evidence="5 8" id="KW-0812">Transmembrane</keyword>
<dbReference type="PANTHER" id="PTHR30269:SF37">
    <property type="entry name" value="MEMBRANE TRANSPORTER PROTEIN"/>
    <property type="match status" value="1"/>
</dbReference>
<dbReference type="Proteomes" id="UP000468650">
    <property type="component" value="Unassembled WGS sequence"/>
</dbReference>
<feature type="transmembrane region" description="Helical" evidence="8">
    <location>
        <begin position="167"/>
        <end position="189"/>
    </location>
</feature>
<feature type="transmembrane region" description="Helical" evidence="8">
    <location>
        <begin position="110"/>
        <end position="131"/>
    </location>
</feature>
<dbReference type="AlphaFoldDB" id="A0A6N6RJZ0"/>
<feature type="transmembrane region" description="Helical" evidence="8">
    <location>
        <begin position="238"/>
        <end position="258"/>
    </location>
</feature>
<comment type="subcellular location">
    <subcellularLocation>
        <location evidence="1 8">Cell membrane</location>
        <topology evidence="1 8">Multi-pass membrane protein</topology>
    </subcellularLocation>
</comment>
<proteinExistence type="inferred from homology"/>
<evidence type="ECO:0000256" key="1">
    <source>
        <dbReference type="ARBA" id="ARBA00004651"/>
    </source>
</evidence>
<dbReference type="InterPro" id="IPR052017">
    <property type="entry name" value="TSUP"/>
</dbReference>
<evidence type="ECO:0000256" key="3">
    <source>
        <dbReference type="ARBA" id="ARBA00022448"/>
    </source>
</evidence>
<keyword evidence="3" id="KW-0813">Transport</keyword>
<feature type="transmembrane region" description="Helical" evidence="8">
    <location>
        <begin position="209"/>
        <end position="226"/>
    </location>
</feature>
<keyword evidence="7 8" id="KW-0472">Membrane</keyword>